<name>A0A930UXL0_9PAST</name>
<dbReference type="Gene3D" id="2.60.40.10">
    <property type="entry name" value="Immunoglobulins"/>
    <property type="match status" value="1"/>
</dbReference>
<accession>A0A930UXL0</accession>
<proteinExistence type="predicted"/>
<evidence type="ECO:0000313" key="1">
    <source>
        <dbReference type="EMBL" id="MBF4102989.1"/>
    </source>
</evidence>
<comment type="caution">
    <text evidence="1">The sequence shown here is derived from an EMBL/GenBank/DDBJ whole genome shotgun (WGS) entry which is preliminary data.</text>
</comment>
<dbReference type="EMBL" id="JADION010000041">
    <property type="protein sequence ID" value="MBF4102989.1"/>
    <property type="molecule type" value="Genomic_DNA"/>
</dbReference>
<protein>
    <submittedName>
        <fullName evidence="1">Uncharacterized protein</fullName>
    </submittedName>
</protein>
<dbReference type="AlphaFoldDB" id="A0A930UXL0"/>
<organism evidence="1">
    <name type="scientific">Gallibacterium anatis</name>
    <dbReference type="NCBI Taxonomy" id="750"/>
    <lineage>
        <taxon>Bacteria</taxon>
        <taxon>Pseudomonadati</taxon>
        <taxon>Pseudomonadota</taxon>
        <taxon>Gammaproteobacteria</taxon>
        <taxon>Pasteurellales</taxon>
        <taxon>Pasteurellaceae</taxon>
        <taxon>Gallibacterium</taxon>
    </lineage>
</organism>
<reference evidence="1" key="1">
    <citation type="submission" date="2020-11" db="EMBL/GenBank/DDBJ databases">
        <title>Gallibacterium anatis 1637, full genome, WGS.</title>
        <authorList>
            <person name="Laishevtcev A.I."/>
            <person name="Yakimova E.A."/>
            <person name="Petkovich D."/>
            <person name="Stepanova T.V."/>
            <person name="Kalendr R.S."/>
            <person name="Rubalsky E.O."/>
            <person name="Zulkarneev E.R."/>
            <person name="Aleshkin A.V."/>
        </authorList>
    </citation>
    <scope>NUCLEOTIDE SEQUENCE</scope>
    <source>
        <strain evidence="1">1637</strain>
    </source>
</reference>
<dbReference type="InterPro" id="IPR013783">
    <property type="entry name" value="Ig-like_fold"/>
</dbReference>
<gene>
    <name evidence="1" type="ORF">INT80_12555</name>
</gene>
<sequence length="134" mass="14520">MVMLRVMINQNLKFLKQLDPSLEKDGNINAQELSDGVVAKVTLPEGVQAGDVIVIKTMDKSFTPTPSLKAQIHNKGSVIEFSIPEKKLPSGAYELSASVKEPDSYGDKARESEDSNTIAFKVDNPSLAIATVMV</sequence>